<gene>
    <name evidence="13" type="primary">NMUR1_3</name>
    <name evidence="13" type="ORF">DERF_014714</name>
</gene>
<evidence type="ECO:0000313" key="14">
    <source>
        <dbReference type="Proteomes" id="UP000790347"/>
    </source>
</evidence>
<sequence>MNHTSHHHHHHHHQTHHTHPISATTTTTTTTITTTTTTSSSSSELHITNNNDYYGNNNDNNYKMNGTDHEILELLLGPVRDPLGTVLPMSILYIVLLTTGTIGNVCTCIVIAHNRYMHTATNFYLFSLAISDLLLLILGLPQELFLLWQKYPYIFGEFFCLVRGLSSETSTNASILTITAFTVERYVAICHPLKSHTMSQLPRAIKTILVIWAVSAICALPVAWQFGIIFMINKSKTLRNISRQCGMKVVYIEYGFETSAIVFFLVPITLITVLYVLIGINLRRSSQQHQSIILTATTTNRDHYQQQNNHHHSNHHYLFAKSTNDQQNQLLPMHSTSILKSSSSARELSTTTTTTTATTTTTTTTTMNYNLNQKGLNNNSNVNQNSNQNLQTNHQPLSTNHRSSILYQRNNSISSSYQKQIASRRSVIRMLVAVVIAFFFCYSPFHAQRVLATSMHRYKINSPTIHYVYVLLTHISGITYYLSATINPILYQLMSRKFRIAFKDTFGNCCPCWRRSMPDITYMNIVGPASGGVGGSSYHLNRIPSFQNNYSFRRPSSFTNIDHPSQHLRNYSSMKSIHSFDPVVMSSTTGTAIVGEPTPPRTPSSVLTFRLDCQENELTTDSLSTSTTTMRKNSDQTTIVVNNVDNSSNVNVALTIQDNNSSEQSKSSQNSTTRPLVKFKQFLEVPSVKF</sequence>
<comment type="subcellular location">
    <subcellularLocation>
        <location evidence="1">Membrane</location>
        <topology evidence="1">Multi-pass membrane protein</topology>
    </subcellularLocation>
</comment>
<evidence type="ECO:0000256" key="7">
    <source>
        <dbReference type="ARBA" id="ARBA00023170"/>
    </source>
</evidence>
<dbReference type="PANTHER" id="PTHR24243:SF208">
    <property type="entry name" value="PYROKININ-1 RECEPTOR"/>
    <property type="match status" value="1"/>
</dbReference>
<keyword evidence="3 9" id="KW-0812">Transmembrane</keyword>
<evidence type="ECO:0000256" key="2">
    <source>
        <dbReference type="ARBA" id="ARBA00010663"/>
    </source>
</evidence>
<name>A0A922KXB4_DERFA</name>
<comment type="caution">
    <text evidence="13">The sequence shown here is derived from an EMBL/GenBank/DDBJ whole genome shotgun (WGS) entry which is preliminary data.</text>
</comment>
<evidence type="ECO:0000256" key="11">
    <source>
        <dbReference type="SAM" id="Phobius"/>
    </source>
</evidence>
<keyword evidence="8 9" id="KW-0807">Transducer</keyword>
<dbReference type="PANTHER" id="PTHR24243">
    <property type="entry name" value="G-PROTEIN COUPLED RECEPTOR"/>
    <property type="match status" value="1"/>
</dbReference>
<accession>A0A922KXB4</accession>
<evidence type="ECO:0000256" key="9">
    <source>
        <dbReference type="RuleBase" id="RU000688"/>
    </source>
</evidence>
<dbReference type="Pfam" id="PF00001">
    <property type="entry name" value="7tm_1"/>
    <property type="match status" value="1"/>
</dbReference>
<keyword evidence="5 9" id="KW-0297">G-protein coupled receptor</keyword>
<dbReference type="AlphaFoldDB" id="A0A922KXB4"/>
<feature type="compositionally biased region" description="Basic residues" evidence="10">
    <location>
        <begin position="1"/>
        <end position="19"/>
    </location>
</feature>
<feature type="transmembrane region" description="Helical" evidence="11">
    <location>
        <begin position="465"/>
        <end position="490"/>
    </location>
</feature>
<feature type="region of interest" description="Disordered" evidence="10">
    <location>
        <begin position="1"/>
        <end position="52"/>
    </location>
</feature>
<evidence type="ECO:0000313" key="13">
    <source>
        <dbReference type="EMBL" id="KAH9493990.1"/>
    </source>
</evidence>
<evidence type="ECO:0000256" key="5">
    <source>
        <dbReference type="ARBA" id="ARBA00023040"/>
    </source>
</evidence>
<keyword evidence="4 11" id="KW-1133">Transmembrane helix</keyword>
<dbReference type="PRINTS" id="PR00237">
    <property type="entry name" value="GPCRRHODOPSN"/>
</dbReference>
<evidence type="ECO:0000256" key="1">
    <source>
        <dbReference type="ARBA" id="ARBA00004141"/>
    </source>
</evidence>
<dbReference type="SUPFAM" id="SSF81321">
    <property type="entry name" value="Family A G protein-coupled receptor-like"/>
    <property type="match status" value="1"/>
</dbReference>
<dbReference type="PROSITE" id="PS00237">
    <property type="entry name" value="G_PROTEIN_RECEP_F1_1"/>
    <property type="match status" value="1"/>
</dbReference>
<dbReference type="EMBL" id="ASGP02000008">
    <property type="protein sequence ID" value="KAH9493990.1"/>
    <property type="molecule type" value="Genomic_DNA"/>
</dbReference>
<organism evidence="13 14">
    <name type="scientific">Dermatophagoides farinae</name>
    <name type="common">American house dust mite</name>
    <dbReference type="NCBI Taxonomy" id="6954"/>
    <lineage>
        <taxon>Eukaryota</taxon>
        <taxon>Metazoa</taxon>
        <taxon>Ecdysozoa</taxon>
        <taxon>Arthropoda</taxon>
        <taxon>Chelicerata</taxon>
        <taxon>Arachnida</taxon>
        <taxon>Acari</taxon>
        <taxon>Acariformes</taxon>
        <taxon>Sarcoptiformes</taxon>
        <taxon>Astigmata</taxon>
        <taxon>Psoroptidia</taxon>
        <taxon>Analgoidea</taxon>
        <taxon>Pyroglyphidae</taxon>
        <taxon>Dermatophagoidinae</taxon>
        <taxon>Dermatophagoides</taxon>
    </lineage>
</organism>
<proteinExistence type="inferred from homology"/>
<feature type="domain" description="G-protein coupled receptors family 1 profile" evidence="12">
    <location>
        <begin position="103"/>
        <end position="491"/>
    </location>
</feature>
<reference evidence="13" key="1">
    <citation type="submission" date="2013-05" db="EMBL/GenBank/DDBJ databases">
        <authorList>
            <person name="Yim A.K.Y."/>
            <person name="Chan T.F."/>
            <person name="Ji K.M."/>
            <person name="Liu X.Y."/>
            <person name="Zhou J.W."/>
            <person name="Li R.Q."/>
            <person name="Yang K.Y."/>
            <person name="Li J."/>
            <person name="Li M."/>
            <person name="Law P.T.W."/>
            <person name="Wu Y.L."/>
            <person name="Cai Z.L."/>
            <person name="Qin H."/>
            <person name="Bao Y."/>
            <person name="Leung R.K.K."/>
            <person name="Ng P.K.S."/>
            <person name="Zou J."/>
            <person name="Zhong X.J."/>
            <person name="Ran P.X."/>
            <person name="Zhong N.S."/>
            <person name="Liu Z.G."/>
            <person name="Tsui S.K.W."/>
        </authorList>
    </citation>
    <scope>NUCLEOTIDE SEQUENCE</scope>
    <source>
        <strain evidence="13">Derf</strain>
        <tissue evidence="13">Whole organism</tissue>
    </source>
</reference>
<evidence type="ECO:0000256" key="6">
    <source>
        <dbReference type="ARBA" id="ARBA00023136"/>
    </source>
</evidence>
<reference evidence="13" key="2">
    <citation type="journal article" date="2022" name="Res Sq">
        <title>Comparative Genomics Reveals Insights into the Divergent Evolution of Astigmatic Mites and Household Pest Adaptations.</title>
        <authorList>
            <person name="Xiong Q."/>
            <person name="Wan A.T.-Y."/>
            <person name="Liu X.-Y."/>
            <person name="Fung C.S.-H."/>
            <person name="Xiao X."/>
            <person name="Malainual N."/>
            <person name="Hou J."/>
            <person name="Wang L."/>
            <person name="Wang M."/>
            <person name="Yang K."/>
            <person name="Cui Y."/>
            <person name="Leung E."/>
            <person name="Nong W."/>
            <person name="Shin S.-K."/>
            <person name="Au S."/>
            <person name="Jeong K.Y."/>
            <person name="Chew F.T."/>
            <person name="Hui J."/>
            <person name="Leung T.F."/>
            <person name="Tungtrongchitr A."/>
            <person name="Zhong N."/>
            <person name="Liu Z."/>
            <person name="Tsui S."/>
        </authorList>
    </citation>
    <scope>NUCLEOTIDE SEQUENCE</scope>
    <source>
        <strain evidence="13">Derf</strain>
        <tissue evidence="13">Whole organism</tissue>
    </source>
</reference>
<feature type="transmembrane region" description="Helical" evidence="11">
    <location>
        <begin position="171"/>
        <end position="188"/>
    </location>
</feature>
<dbReference type="InterPro" id="IPR017452">
    <property type="entry name" value="GPCR_Rhodpsn_7TM"/>
</dbReference>
<comment type="similarity">
    <text evidence="2 9">Belongs to the G-protein coupled receptor 1 family.</text>
</comment>
<evidence type="ECO:0000259" key="12">
    <source>
        <dbReference type="PROSITE" id="PS50262"/>
    </source>
</evidence>
<dbReference type="PROSITE" id="PS50262">
    <property type="entry name" value="G_PROTEIN_RECEP_F1_2"/>
    <property type="match status" value="1"/>
</dbReference>
<feature type="transmembrane region" description="Helical" evidence="11">
    <location>
        <begin position="209"/>
        <end position="232"/>
    </location>
</feature>
<dbReference type="Proteomes" id="UP000790347">
    <property type="component" value="Unassembled WGS sequence"/>
</dbReference>
<feature type="transmembrane region" description="Helical" evidence="11">
    <location>
        <begin position="427"/>
        <end position="445"/>
    </location>
</feature>
<evidence type="ECO:0000256" key="10">
    <source>
        <dbReference type="SAM" id="MobiDB-lite"/>
    </source>
</evidence>
<keyword evidence="14" id="KW-1185">Reference proteome</keyword>
<protein>
    <submittedName>
        <fullName evidence="13">G-protein coupled receptor</fullName>
    </submittedName>
</protein>
<dbReference type="GO" id="GO:0005886">
    <property type="term" value="C:plasma membrane"/>
    <property type="evidence" value="ECO:0007669"/>
    <property type="project" value="TreeGrafter"/>
</dbReference>
<evidence type="ECO:0000256" key="3">
    <source>
        <dbReference type="ARBA" id="ARBA00022692"/>
    </source>
</evidence>
<dbReference type="GO" id="GO:0008188">
    <property type="term" value="F:neuropeptide receptor activity"/>
    <property type="evidence" value="ECO:0007669"/>
    <property type="project" value="TreeGrafter"/>
</dbReference>
<feature type="transmembrane region" description="Helical" evidence="11">
    <location>
        <begin position="91"/>
        <end position="111"/>
    </location>
</feature>
<feature type="compositionally biased region" description="Low complexity" evidence="10">
    <location>
        <begin position="20"/>
        <end position="52"/>
    </location>
</feature>
<evidence type="ECO:0000256" key="4">
    <source>
        <dbReference type="ARBA" id="ARBA00022989"/>
    </source>
</evidence>
<dbReference type="Gene3D" id="1.20.1070.10">
    <property type="entry name" value="Rhodopsin 7-helix transmembrane proteins"/>
    <property type="match status" value="1"/>
</dbReference>
<feature type="transmembrane region" description="Helical" evidence="11">
    <location>
        <begin position="260"/>
        <end position="282"/>
    </location>
</feature>
<keyword evidence="6 11" id="KW-0472">Membrane</keyword>
<dbReference type="InterPro" id="IPR000276">
    <property type="entry name" value="GPCR_Rhodpsn"/>
</dbReference>
<keyword evidence="7 9" id="KW-0675">Receptor</keyword>
<feature type="transmembrane region" description="Helical" evidence="11">
    <location>
        <begin position="123"/>
        <end position="141"/>
    </location>
</feature>
<evidence type="ECO:0000256" key="8">
    <source>
        <dbReference type="ARBA" id="ARBA00023224"/>
    </source>
</evidence>